<sequence>MVFRRRDRRSLWRITAEVVYPRGGYGRAIEYVKHRLRRLPDSPEKIGRGMAAGVFISFTPLYGLHFIGGLLIAKLIRGNLLASMIGTFVNNFLTLVPISAAAVGLGYWILGMRPDEGLVRELGHLFQEAGRDLWHNVWAVFTAERMDWAGLSIFFREAFIPYFVGGVITGLPAAIVSYWLTVPLVRAYQAARRKALEEKLSQLRKPPGAGPLGR</sequence>
<keyword evidence="1" id="KW-0812">Transmembrane</keyword>
<evidence type="ECO:0000313" key="4">
    <source>
        <dbReference type="Proteomes" id="UP000305887"/>
    </source>
</evidence>
<organism evidence="3 4">
    <name type="scientific">Rubellimicrobium rubrum</name>
    <dbReference type="NCBI Taxonomy" id="2585369"/>
    <lineage>
        <taxon>Bacteria</taxon>
        <taxon>Pseudomonadati</taxon>
        <taxon>Pseudomonadota</taxon>
        <taxon>Alphaproteobacteria</taxon>
        <taxon>Rhodobacterales</taxon>
        <taxon>Roseobacteraceae</taxon>
        <taxon>Rubellimicrobium</taxon>
    </lineage>
</organism>
<dbReference type="RefSeq" id="WP_139078813.1">
    <property type="nucleotide sequence ID" value="NZ_VDFU01000043.1"/>
</dbReference>
<keyword evidence="1" id="KW-1133">Transmembrane helix</keyword>
<dbReference type="PANTHER" id="PTHR40547:SF1">
    <property type="entry name" value="SLL0298 PROTEIN"/>
    <property type="match status" value="1"/>
</dbReference>
<comment type="caution">
    <text evidence="3">The sequence shown here is derived from an EMBL/GenBank/DDBJ whole genome shotgun (WGS) entry which is preliminary data.</text>
</comment>
<dbReference type="InterPro" id="IPR018639">
    <property type="entry name" value="DUF2062"/>
</dbReference>
<dbReference type="AlphaFoldDB" id="A0A5C4MMZ8"/>
<keyword evidence="1" id="KW-0472">Membrane</keyword>
<keyword evidence="4" id="KW-1185">Reference proteome</keyword>
<evidence type="ECO:0000256" key="1">
    <source>
        <dbReference type="SAM" id="Phobius"/>
    </source>
</evidence>
<dbReference type="PANTHER" id="PTHR40547">
    <property type="entry name" value="SLL0298 PROTEIN"/>
    <property type="match status" value="1"/>
</dbReference>
<feature type="transmembrane region" description="Helical" evidence="1">
    <location>
        <begin position="88"/>
        <end position="110"/>
    </location>
</feature>
<protein>
    <submittedName>
        <fullName evidence="3">DUF2062 domain-containing protein</fullName>
    </submittedName>
</protein>
<feature type="domain" description="DUF2062" evidence="2">
    <location>
        <begin position="27"/>
        <end position="193"/>
    </location>
</feature>
<dbReference type="Proteomes" id="UP000305887">
    <property type="component" value="Unassembled WGS sequence"/>
</dbReference>
<feature type="transmembrane region" description="Helical" evidence="1">
    <location>
        <begin position="159"/>
        <end position="185"/>
    </location>
</feature>
<name>A0A5C4MMZ8_9RHOB</name>
<proteinExistence type="predicted"/>
<reference evidence="3 4" key="1">
    <citation type="submission" date="2019-06" db="EMBL/GenBank/DDBJ databases">
        <title>YIM 131921 draft genome.</title>
        <authorList>
            <person name="Jiang L."/>
        </authorList>
    </citation>
    <scope>NUCLEOTIDE SEQUENCE [LARGE SCALE GENOMIC DNA]</scope>
    <source>
        <strain evidence="3 4">YIM 131921</strain>
    </source>
</reference>
<evidence type="ECO:0000259" key="2">
    <source>
        <dbReference type="Pfam" id="PF09835"/>
    </source>
</evidence>
<dbReference type="OrthoDB" id="7360463at2"/>
<gene>
    <name evidence="3" type="ORF">FHG66_19725</name>
</gene>
<evidence type="ECO:0000313" key="3">
    <source>
        <dbReference type="EMBL" id="TNC46020.1"/>
    </source>
</evidence>
<accession>A0A5C4MMZ8</accession>
<dbReference type="EMBL" id="VDFU01000043">
    <property type="protein sequence ID" value="TNC46020.1"/>
    <property type="molecule type" value="Genomic_DNA"/>
</dbReference>
<feature type="transmembrane region" description="Helical" evidence="1">
    <location>
        <begin position="50"/>
        <end position="76"/>
    </location>
</feature>
<dbReference type="Pfam" id="PF09835">
    <property type="entry name" value="DUF2062"/>
    <property type="match status" value="1"/>
</dbReference>